<dbReference type="EMBL" id="BRYA01000157">
    <property type="protein sequence ID" value="GMI41755.1"/>
    <property type="molecule type" value="Genomic_DNA"/>
</dbReference>
<keyword evidence="5" id="KW-1185">Reference proteome</keyword>
<feature type="transmembrane region" description="Helical" evidence="2">
    <location>
        <begin position="270"/>
        <end position="289"/>
    </location>
</feature>
<evidence type="ECO:0000256" key="2">
    <source>
        <dbReference type="SAM" id="Phobius"/>
    </source>
</evidence>
<evidence type="ECO:0000259" key="3">
    <source>
        <dbReference type="Pfam" id="PF06454"/>
    </source>
</evidence>
<dbReference type="Proteomes" id="UP001165065">
    <property type="component" value="Unassembled WGS sequence"/>
</dbReference>
<feature type="transmembrane region" description="Helical" evidence="2">
    <location>
        <begin position="228"/>
        <end position="250"/>
    </location>
</feature>
<reference evidence="5" key="1">
    <citation type="journal article" date="2023" name="Commun. Biol.">
        <title>Genome analysis of Parmales, the sister group of diatoms, reveals the evolutionary specialization of diatoms from phago-mixotrophs to photoautotrophs.</title>
        <authorList>
            <person name="Ban H."/>
            <person name="Sato S."/>
            <person name="Yoshikawa S."/>
            <person name="Yamada K."/>
            <person name="Nakamura Y."/>
            <person name="Ichinomiya M."/>
            <person name="Sato N."/>
            <person name="Blanc-Mathieu R."/>
            <person name="Endo H."/>
            <person name="Kuwata A."/>
            <person name="Ogata H."/>
        </authorList>
    </citation>
    <scope>NUCLEOTIDE SEQUENCE [LARGE SCALE GENOMIC DNA]</scope>
</reference>
<comment type="caution">
    <text evidence="4">The sequence shown here is derived from an EMBL/GenBank/DDBJ whole genome shotgun (WGS) entry which is preliminary data.</text>
</comment>
<dbReference type="Pfam" id="PF06454">
    <property type="entry name" value="THH1_TOM1-3_dom"/>
    <property type="match status" value="1"/>
</dbReference>
<feature type="transmembrane region" description="Helical" evidence="2">
    <location>
        <begin position="112"/>
        <end position="130"/>
    </location>
</feature>
<organism evidence="4 5">
    <name type="scientific">Triparma columacea</name>
    <dbReference type="NCBI Taxonomy" id="722753"/>
    <lineage>
        <taxon>Eukaryota</taxon>
        <taxon>Sar</taxon>
        <taxon>Stramenopiles</taxon>
        <taxon>Ochrophyta</taxon>
        <taxon>Bolidophyceae</taxon>
        <taxon>Parmales</taxon>
        <taxon>Triparmaceae</taxon>
        <taxon>Triparma</taxon>
    </lineage>
</organism>
<feature type="transmembrane region" description="Helical" evidence="2">
    <location>
        <begin position="151"/>
        <end position="172"/>
    </location>
</feature>
<gene>
    <name evidence="4" type="ORF">TrCOL_g9115</name>
</gene>
<evidence type="ECO:0000256" key="1">
    <source>
        <dbReference type="SAM" id="MobiDB-lite"/>
    </source>
</evidence>
<feature type="compositionally biased region" description="Low complexity" evidence="1">
    <location>
        <begin position="340"/>
        <end position="350"/>
    </location>
</feature>
<keyword evidence="2" id="KW-1133">Transmembrane helix</keyword>
<feature type="region of interest" description="Disordered" evidence="1">
    <location>
        <begin position="331"/>
        <end position="378"/>
    </location>
</feature>
<feature type="transmembrane region" description="Helical" evidence="2">
    <location>
        <begin position="50"/>
        <end position="75"/>
    </location>
</feature>
<dbReference type="InterPro" id="IPR009457">
    <property type="entry name" value="THH1/TOM1/TOM3_dom"/>
</dbReference>
<dbReference type="OrthoDB" id="161981at2759"/>
<evidence type="ECO:0000313" key="5">
    <source>
        <dbReference type="Proteomes" id="UP001165065"/>
    </source>
</evidence>
<evidence type="ECO:0000313" key="4">
    <source>
        <dbReference type="EMBL" id="GMI41755.1"/>
    </source>
</evidence>
<feature type="domain" description="THH1/TOM1/TOM3" evidence="3">
    <location>
        <begin position="20"/>
        <end position="234"/>
    </location>
</feature>
<accession>A0A9W7GDZ8</accession>
<proteinExistence type="predicted"/>
<keyword evidence="2" id="KW-0812">Transmembrane</keyword>
<feature type="transmembrane region" description="Helical" evidence="2">
    <location>
        <begin position="6"/>
        <end position="29"/>
    </location>
</feature>
<sequence>MSSGLGTFTLSTFSLMTFISLFLYLLMLIHVQRKLRLLQSHSNDLTTTKMFVMSVWVACLVRAMSFAGLGALGIANVEVHYDVGDEDDDGTPDANQSFYDKAYVILFDLPDYIIVSTYLLQTLVYAECFLSSRLHTMDRAKVRRNLMKGYLAFNAALYGGQMGLYILLFATGEDEGFADSLRQLLFVIVTGVNYVAVVITITLYIVLTCKFSGFPFRSQGAERSFSKISHVVLYWSVARIIWGAAMIIAYTNDIGWFEGTNTGGSASLSSLITVVLLILCELGPIFQSLDYSFGNIIKLENAGKSQGGGPGEALGYEPLDDADYEVLVGGDDGSDGGSLGATSNNTNRGSTRGGGGGRRGSNGSVGSGGRGRGGIESV</sequence>
<name>A0A9W7GDZ8_9STRA</name>
<keyword evidence="2" id="KW-0472">Membrane</keyword>
<feature type="transmembrane region" description="Helical" evidence="2">
    <location>
        <begin position="184"/>
        <end position="207"/>
    </location>
</feature>
<protein>
    <recommendedName>
        <fullName evidence="3">THH1/TOM1/TOM3 domain-containing protein</fullName>
    </recommendedName>
</protein>
<feature type="compositionally biased region" description="Gly residues" evidence="1">
    <location>
        <begin position="351"/>
        <end position="378"/>
    </location>
</feature>
<dbReference type="AlphaFoldDB" id="A0A9W7GDZ8"/>